<evidence type="ECO:0000256" key="2">
    <source>
        <dbReference type="ARBA" id="ARBA00004496"/>
    </source>
</evidence>
<dbReference type="SUPFAM" id="SSF54373">
    <property type="entry name" value="FAD-linked reductases, C-terminal domain"/>
    <property type="match status" value="1"/>
</dbReference>
<dbReference type="GO" id="GO:0004368">
    <property type="term" value="F:glycerol-3-phosphate dehydrogenase (quinone) activity"/>
    <property type="evidence" value="ECO:0007669"/>
    <property type="project" value="UniProtKB-EC"/>
</dbReference>
<dbReference type="PANTHER" id="PTHR11985">
    <property type="entry name" value="GLYCEROL-3-PHOSPHATE DEHYDROGENASE"/>
    <property type="match status" value="1"/>
</dbReference>
<dbReference type="SUPFAM" id="SSF51905">
    <property type="entry name" value="FAD/NAD(P)-binding domain"/>
    <property type="match status" value="1"/>
</dbReference>
<dbReference type="PRINTS" id="PR01001">
    <property type="entry name" value="FADG3PDH"/>
</dbReference>
<keyword evidence="5" id="KW-0963">Cytoplasm</keyword>
<keyword evidence="6 11" id="KW-0285">Flavoprotein</keyword>
<dbReference type="InterPro" id="IPR036188">
    <property type="entry name" value="FAD/NAD-bd_sf"/>
</dbReference>
<dbReference type="InterPro" id="IPR000447">
    <property type="entry name" value="G3P_DH_FAD-dep"/>
</dbReference>
<evidence type="ECO:0000256" key="7">
    <source>
        <dbReference type="ARBA" id="ARBA00022798"/>
    </source>
</evidence>
<name>A0A1T5K8N2_9MICO</name>
<accession>A0A1T5K8N2</accession>
<feature type="domain" description="FAD dependent oxidoreductase" evidence="13">
    <location>
        <begin position="35"/>
        <end position="394"/>
    </location>
</feature>
<protein>
    <recommendedName>
        <fullName evidence="4 11">Glycerol-3-phosphate dehydrogenase</fullName>
        <ecNumber evidence="4 11">1.1.5.3</ecNumber>
    </recommendedName>
</protein>
<proteinExistence type="inferred from homology"/>
<dbReference type="Pfam" id="PF01266">
    <property type="entry name" value="DAO"/>
    <property type="match status" value="1"/>
</dbReference>
<feature type="region of interest" description="Disordered" evidence="12">
    <location>
        <begin position="572"/>
        <end position="635"/>
    </location>
</feature>
<evidence type="ECO:0000256" key="3">
    <source>
        <dbReference type="ARBA" id="ARBA00007330"/>
    </source>
</evidence>
<evidence type="ECO:0000256" key="4">
    <source>
        <dbReference type="ARBA" id="ARBA00013029"/>
    </source>
</evidence>
<dbReference type="Gene3D" id="3.50.50.60">
    <property type="entry name" value="FAD/NAD(P)-binding domain"/>
    <property type="match status" value="1"/>
</dbReference>
<evidence type="ECO:0000259" key="14">
    <source>
        <dbReference type="Pfam" id="PF16901"/>
    </source>
</evidence>
<evidence type="ECO:0000256" key="1">
    <source>
        <dbReference type="ARBA" id="ARBA00001974"/>
    </source>
</evidence>
<dbReference type="PANTHER" id="PTHR11985:SF31">
    <property type="entry name" value="GLYCEROL-3-PHOSPHATE DEHYDROGENASE 2"/>
    <property type="match status" value="1"/>
</dbReference>
<evidence type="ECO:0000256" key="10">
    <source>
        <dbReference type="ARBA" id="ARBA00049055"/>
    </source>
</evidence>
<dbReference type="Proteomes" id="UP000190857">
    <property type="component" value="Unassembled WGS sequence"/>
</dbReference>
<dbReference type="Gene3D" id="3.30.9.10">
    <property type="entry name" value="D-Amino Acid Oxidase, subunit A, domain 2"/>
    <property type="match status" value="1"/>
</dbReference>
<evidence type="ECO:0000256" key="12">
    <source>
        <dbReference type="SAM" id="MobiDB-lite"/>
    </source>
</evidence>
<keyword evidence="8" id="KW-0274">FAD</keyword>
<comment type="subcellular location">
    <subcellularLocation>
        <location evidence="2">Cytoplasm</location>
    </subcellularLocation>
</comment>
<evidence type="ECO:0000256" key="9">
    <source>
        <dbReference type="ARBA" id="ARBA00023002"/>
    </source>
</evidence>
<comment type="similarity">
    <text evidence="3 11">Belongs to the FAD-dependent glycerol-3-phosphate dehydrogenase family.</text>
</comment>
<evidence type="ECO:0000313" key="15">
    <source>
        <dbReference type="EMBL" id="SKC59981.1"/>
    </source>
</evidence>
<evidence type="ECO:0000256" key="8">
    <source>
        <dbReference type="ARBA" id="ARBA00022827"/>
    </source>
</evidence>
<feature type="domain" description="Alpha-glycerophosphate oxidase C-terminal" evidence="14">
    <location>
        <begin position="415"/>
        <end position="539"/>
    </location>
</feature>
<evidence type="ECO:0000256" key="11">
    <source>
        <dbReference type="RuleBase" id="RU361217"/>
    </source>
</evidence>
<evidence type="ECO:0000259" key="13">
    <source>
        <dbReference type="Pfam" id="PF01266"/>
    </source>
</evidence>
<sequence length="635" mass="69376">MAHPNHGRDDNGRTTKLGPEERAQAIAALKEKELDILVVGGGIVGAGSALDAVTRGLSTGILEARDWSSGTSSRSSKLVHGGIRYLEQLDFRLVREALTERGLLLQRIAPHLVKPVRFLYPLKKRFYERFYIGAGMLLYDLFSYTGGRPPGVPHHRHLSKRGVQRALPSLASDAFVGGLTYYDAQVDDARYGASVVRTAAYYGAHAASRVRVEGFLKVGQRVVGVKAHDLETGERFDVRAKQVVNATGVWTDDTQSMVGERGQFKVRASKGVHLVVPRDRFQSNMGLLLRTEKSVLFVIPWGRHWLIGTTDTDWHLDKAHPAATAADIDYILEHVNSVLAVPLTRDDVEGVYAGLRPLLAGESDQTSKLSREHLVAHSVPGLVVIAGGKWTTYRIMAKDAVDAAASALDGKIPESVTENVALLGAEGYQAAWNKRAKIAKAFDVHPTRVEHLLNRFGVLSDEVLDLIRERPELKEPLPGADDYLQAEVVYAATHEGALHLEDVLARRTRISIEAWDRGVSAAPVAAALMQEALGWDDERTQREIDNYLKRVEAERASQEQPDDESADRIRLAAPDIQSGAHESDVSTAEDPQQPDESAAGASADEPSRDEVTHGDTDGTADDPGHENDTSGVEKS</sequence>
<dbReference type="PROSITE" id="PS00977">
    <property type="entry name" value="FAD_G3PDH_1"/>
    <property type="match status" value="1"/>
</dbReference>
<keyword evidence="7" id="KW-0319">Glycerol metabolism</keyword>
<dbReference type="EMBL" id="FUZP01000002">
    <property type="protein sequence ID" value="SKC59981.1"/>
    <property type="molecule type" value="Genomic_DNA"/>
</dbReference>
<organism evidence="15 16">
    <name type="scientific">Okibacterium fritillariae</name>
    <dbReference type="NCBI Taxonomy" id="123320"/>
    <lineage>
        <taxon>Bacteria</taxon>
        <taxon>Bacillati</taxon>
        <taxon>Actinomycetota</taxon>
        <taxon>Actinomycetes</taxon>
        <taxon>Micrococcales</taxon>
        <taxon>Microbacteriaceae</taxon>
        <taxon>Okibacterium</taxon>
    </lineage>
</organism>
<keyword evidence="16" id="KW-1185">Reference proteome</keyword>
<dbReference type="FunFam" id="1.10.8.870:FF:000003">
    <property type="entry name" value="Glycerol-3-phosphate dehydrogenase"/>
    <property type="match status" value="1"/>
</dbReference>
<dbReference type="GO" id="GO:0009331">
    <property type="term" value="C:glycerol-3-phosphate dehydrogenase (FAD) complex"/>
    <property type="evidence" value="ECO:0007669"/>
    <property type="project" value="UniProtKB-UniRule"/>
</dbReference>
<dbReference type="InterPro" id="IPR006076">
    <property type="entry name" value="FAD-dep_OxRdtase"/>
</dbReference>
<reference evidence="15 16" key="1">
    <citation type="submission" date="2017-02" db="EMBL/GenBank/DDBJ databases">
        <authorList>
            <person name="Peterson S.W."/>
        </authorList>
    </citation>
    <scope>NUCLEOTIDE SEQUENCE [LARGE SCALE GENOMIC DNA]</scope>
    <source>
        <strain evidence="15 16">VKM Ac-2059</strain>
    </source>
</reference>
<evidence type="ECO:0000256" key="6">
    <source>
        <dbReference type="ARBA" id="ARBA00022630"/>
    </source>
</evidence>
<comment type="cofactor">
    <cofactor evidence="1 11">
        <name>FAD</name>
        <dbReference type="ChEBI" id="CHEBI:57692"/>
    </cofactor>
</comment>
<dbReference type="GO" id="GO:0046168">
    <property type="term" value="P:glycerol-3-phosphate catabolic process"/>
    <property type="evidence" value="ECO:0007669"/>
    <property type="project" value="TreeGrafter"/>
</dbReference>
<dbReference type="GO" id="GO:0006071">
    <property type="term" value="P:glycerol metabolic process"/>
    <property type="evidence" value="ECO:0007669"/>
    <property type="project" value="UniProtKB-KW"/>
</dbReference>
<dbReference type="STRING" id="123320.SAMN06309945_2010"/>
<dbReference type="AlphaFoldDB" id="A0A1T5K8N2"/>
<dbReference type="Pfam" id="PF16901">
    <property type="entry name" value="DAO_C"/>
    <property type="match status" value="1"/>
</dbReference>
<dbReference type="PROSITE" id="PS00978">
    <property type="entry name" value="FAD_G3PDH_2"/>
    <property type="match status" value="1"/>
</dbReference>
<evidence type="ECO:0000256" key="5">
    <source>
        <dbReference type="ARBA" id="ARBA00022490"/>
    </source>
</evidence>
<dbReference type="RefSeq" id="WP_079728092.1">
    <property type="nucleotide sequence ID" value="NZ_FUZP01000002.1"/>
</dbReference>
<dbReference type="Gene3D" id="1.10.8.870">
    <property type="entry name" value="Alpha-glycerophosphate oxidase, cap domain"/>
    <property type="match status" value="1"/>
</dbReference>
<dbReference type="InterPro" id="IPR031656">
    <property type="entry name" value="DAO_C"/>
</dbReference>
<evidence type="ECO:0000313" key="16">
    <source>
        <dbReference type="Proteomes" id="UP000190857"/>
    </source>
</evidence>
<comment type="catalytic activity">
    <reaction evidence="10 11">
        <text>a quinone + sn-glycerol 3-phosphate = dihydroxyacetone phosphate + a quinol</text>
        <dbReference type="Rhea" id="RHEA:18977"/>
        <dbReference type="ChEBI" id="CHEBI:24646"/>
        <dbReference type="ChEBI" id="CHEBI:57597"/>
        <dbReference type="ChEBI" id="CHEBI:57642"/>
        <dbReference type="ChEBI" id="CHEBI:132124"/>
        <dbReference type="EC" id="1.1.5.3"/>
    </reaction>
</comment>
<keyword evidence="9 11" id="KW-0560">Oxidoreductase</keyword>
<dbReference type="InterPro" id="IPR038299">
    <property type="entry name" value="DAO_C_sf"/>
</dbReference>
<dbReference type="OrthoDB" id="9766796at2"/>
<gene>
    <name evidence="15" type="ORF">SAMN06309945_2010</name>
</gene>
<dbReference type="EC" id="1.1.5.3" evidence="4 11"/>
<feature type="compositionally biased region" description="Basic and acidic residues" evidence="12">
    <location>
        <begin position="605"/>
        <end position="635"/>
    </location>
</feature>